<reference evidence="2 3" key="1">
    <citation type="submission" date="2019-10" db="EMBL/GenBank/DDBJ databases">
        <title>Dictyobacter vulcani sp. nov., within the class Ktedonobacteria, isolated from soil of volcanic Mt. Zao.</title>
        <authorList>
            <person name="Zheng Y."/>
            <person name="Wang C.M."/>
            <person name="Sakai Y."/>
            <person name="Abe K."/>
            <person name="Yokota A."/>
            <person name="Yabe S."/>
        </authorList>
    </citation>
    <scope>NUCLEOTIDE SEQUENCE [LARGE SCALE GENOMIC DNA]</scope>
    <source>
        <strain evidence="2 3">W12</strain>
    </source>
</reference>
<feature type="compositionally biased region" description="Basic and acidic residues" evidence="1">
    <location>
        <begin position="1"/>
        <end position="20"/>
    </location>
</feature>
<dbReference type="Proteomes" id="UP000326912">
    <property type="component" value="Unassembled WGS sequence"/>
</dbReference>
<feature type="region of interest" description="Disordered" evidence="1">
    <location>
        <begin position="1"/>
        <end position="111"/>
    </location>
</feature>
<feature type="compositionally biased region" description="Polar residues" evidence="1">
    <location>
        <begin position="21"/>
        <end position="38"/>
    </location>
</feature>
<organism evidence="2 3">
    <name type="scientific">Dictyobacter vulcani</name>
    <dbReference type="NCBI Taxonomy" id="2607529"/>
    <lineage>
        <taxon>Bacteria</taxon>
        <taxon>Bacillati</taxon>
        <taxon>Chloroflexota</taxon>
        <taxon>Ktedonobacteria</taxon>
        <taxon>Ktedonobacterales</taxon>
        <taxon>Dictyobacteraceae</taxon>
        <taxon>Dictyobacter</taxon>
    </lineage>
</organism>
<dbReference type="EMBL" id="BKZW01000001">
    <property type="protein sequence ID" value="GER87969.1"/>
    <property type="molecule type" value="Genomic_DNA"/>
</dbReference>
<evidence type="ECO:0000313" key="3">
    <source>
        <dbReference type="Proteomes" id="UP000326912"/>
    </source>
</evidence>
<dbReference type="AlphaFoldDB" id="A0A5J4KPD1"/>
<sequence length="111" mass="12159">MPINGSHDEDKQKSHAEKQSEISNNASINDNLNEQNEAGEQRIVEDAKPVEHPKRVIPKRPSARTEPSSSLQKEIPDPQVPLIKENAAEEAAVTPAQEIESAPPLHPAGYL</sequence>
<evidence type="ECO:0000313" key="2">
    <source>
        <dbReference type="EMBL" id="GER87969.1"/>
    </source>
</evidence>
<feature type="compositionally biased region" description="Basic and acidic residues" evidence="1">
    <location>
        <begin position="39"/>
        <end position="54"/>
    </location>
</feature>
<name>A0A5J4KPD1_9CHLR</name>
<comment type="caution">
    <text evidence="2">The sequence shown here is derived from an EMBL/GenBank/DDBJ whole genome shotgun (WGS) entry which is preliminary data.</text>
</comment>
<gene>
    <name evidence="2" type="ORF">KDW_21310</name>
</gene>
<proteinExistence type="predicted"/>
<accession>A0A5J4KPD1</accession>
<dbReference type="RefSeq" id="WP_151755912.1">
    <property type="nucleotide sequence ID" value="NZ_BKZW01000001.1"/>
</dbReference>
<evidence type="ECO:0000256" key="1">
    <source>
        <dbReference type="SAM" id="MobiDB-lite"/>
    </source>
</evidence>
<protein>
    <submittedName>
        <fullName evidence="2">Uncharacterized protein</fullName>
    </submittedName>
</protein>
<keyword evidence="3" id="KW-1185">Reference proteome</keyword>